<dbReference type="Proteomes" id="UP001217918">
    <property type="component" value="Unassembled WGS sequence"/>
</dbReference>
<keyword evidence="2" id="KW-1185">Reference proteome</keyword>
<dbReference type="InterPro" id="IPR019410">
    <property type="entry name" value="Methyltransf_16"/>
</dbReference>
<organism evidence="1 2">
    <name type="scientific">Phyllachora maydis</name>
    <dbReference type="NCBI Taxonomy" id="1825666"/>
    <lineage>
        <taxon>Eukaryota</taxon>
        <taxon>Fungi</taxon>
        <taxon>Dikarya</taxon>
        <taxon>Ascomycota</taxon>
        <taxon>Pezizomycotina</taxon>
        <taxon>Sordariomycetes</taxon>
        <taxon>Sordariomycetidae</taxon>
        <taxon>Phyllachorales</taxon>
        <taxon>Phyllachoraceae</taxon>
        <taxon>Phyllachora</taxon>
    </lineage>
</organism>
<dbReference type="Gene3D" id="3.40.50.150">
    <property type="entry name" value="Vaccinia Virus protein VP39"/>
    <property type="match status" value="1"/>
</dbReference>
<dbReference type="GO" id="GO:0032991">
    <property type="term" value="C:protein-containing complex"/>
    <property type="evidence" value="ECO:0007669"/>
    <property type="project" value="TreeGrafter"/>
</dbReference>
<protein>
    <submittedName>
        <fullName evidence="1">Uncharacterized protein</fullName>
    </submittedName>
</protein>
<dbReference type="EMBL" id="JAQQPM010000006">
    <property type="protein sequence ID" value="KAK2072479.1"/>
    <property type="molecule type" value="Genomic_DNA"/>
</dbReference>
<comment type="caution">
    <text evidence="1">The sequence shown here is derived from an EMBL/GenBank/DDBJ whole genome shotgun (WGS) entry which is preliminary data.</text>
</comment>
<evidence type="ECO:0000313" key="1">
    <source>
        <dbReference type="EMBL" id="KAK2072479.1"/>
    </source>
</evidence>
<accession>A0AAD9MCX5</accession>
<reference evidence="1" key="1">
    <citation type="journal article" date="2023" name="Mol. Plant Microbe Interact.">
        <title>Elucidating the Obligate Nature and Biological Capacity of an Invasive Fungal Corn Pathogen.</title>
        <authorList>
            <person name="MacCready J.S."/>
            <person name="Roggenkamp E.M."/>
            <person name="Gdanetz K."/>
            <person name="Chilvers M.I."/>
        </authorList>
    </citation>
    <scope>NUCLEOTIDE SEQUENCE</scope>
    <source>
        <strain evidence="1">PM02</strain>
    </source>
</reference>
<proteinExistence type="predicted"/>
<sequence>MAVPVLLGLLGDHVVSAEEETFDLFAQDLPSRDLGFVDPKAPVLELTVAGRDLTIHQSPGLLSSDRAGGTTGAVVWAITPLFAAWLASPSNPLFTSRVLSPSAAVLELGCGISALVGLVVGPRVAQYVLTDQPYVARLVGQNMAANRQRPRQHHPSRRPTLRFAPLDWEADEVTPALAGPDDDDAAAAVARGSFDAAAVARGSFDAVVACDCVYNDALVEPLVAACRDVCSLRRRRRRDDGRRAASAAAGPCVCVVAQQLRDPEVFELWLACFMRSFRVWRVPDALLPEGLRAGSGFVVHVGVLLEEAGGAADQVVMGAPLLPGYFLHFFVLAGAVPWEKH</sequence>
<name>A0AAD9MCX5_9PEZI</name>
<dbReference type="GO" id="GO:0005829">
    <property type="term" value="C:cytosol"/>
    <property type="evidence" value="ECO:0007669"/>
    <property type="project" value="TreeGrafter"/>
</dbReference>
<dbReference type="GO" id="GO:0008757">
    <property type="term" value="F:S-adenosylmethionine-dependent methyltransferase activity"/>
    <property type="evidence" value="ECO:0007669"/>
    <property type="project" value="UniProtKB-ARBA"/>
</dbReference>
<gene>
    <name evidence="1" type="ORF">P8C59_006829</name>
</gene>
<dbReference type="InterPro" id="IPR029063">
    <property type="entry name" value="SAM-dependent_MTases_sf"/>
</dbReference>
<dbReference type="PANTHER" id="PTHR14614">
    <property type="entry name" value="HEPATOCELLULAR CARCINOMA-ASSOCIATED ANTIGEN"/>
    <property type="match status" value="1"/>
</dbReference>
<dbReference type="AlphaFoldDB" id="A0AAD9MCX5"/>
<evidence type="ECO:0000313" key="2">
    <source>
        <dbReference type="Proteomes" id="UP001217918"/>
    </source>
</evidence>
<dbReference type="PANTHER" id="PTHR14614:SF109">
    <property type="entry name" value="RIBOSOMAL LYSINE N-METHYLTRANSFERASE 5"/>
    <property type="match status" value="1"/>
</dbReference>
<dbReference type="Pfam" id="PF10294">
    <property type="entry name" value="Methyltransf_16"/>
    <property type="match status" value="1"/>
</dbReference>